<feature type="region of interest" description="Disordered" evidence="1">
    <location>
        <begin position="13"/>
        <end position="124"/>
    </location>
</feature>
<dbReference type="OrthoDB" id="10608008at2759"/>
<name>A0A0M9A9G7_9HYME</name>
<evidence type="ECO:0000313" key="3">
    <source>
        <dbReference type="Proteomes" id="UP000053105"/>
    </source>
</evidence>
<dbReference type="Proteomes" id="UP000053105">
    <property type="component" value="Unassembled WGS sequence"/>
</dbReference>
<feature type="compositionally biased region" description="Polar residues" evidence="1">
    <location>
        <begin position="109"/>
        <end position="124"/>
    </location>
</feature>
<gene>
    <name evidence="2" type="ORF">WN51_06377</name>
</gene>
<proteinExistence type="predicted"/>
<protein>
    <submittedName>
        <fullName evidence="2">Uncharacterized protein</fullName>
    </submittedName>
</protein>
<reference evidence="2 3" key="1">
    <citation type="submission" date="2015-07" db="EMBL/GenBank/DDBJ databases">
        <title>The genome of Melipona quadrifasciata.</title>
        <authorList>
            <person name="Pan H."/>
            <person name="Kapheim K."/>
        </authorList>
    </citation>
    <scope>NUCLEOTIDE SEQUENCE [LARGE SCALE GENOMIC DNA]</scope>
    <source>
        <strain evidence="2">0111107301</strain>
        <tissue evidence="2">Whole body</tissue>
    </source>
</reference>
<organism evidence="2 3">
    <name type="scientific">Melipona quadrifasciata</name>
    <dbReference type="NCBI Taxonomy" id="166423"/>
    <lineage>
        <taxon>Eukaryota</taxon>
        <taxon>Metazoa</taxon>
        <taxon>Ecdysozoa</taxon>
        <taxon>Arthropoda</taxon>
        <taxon>Hexapoda</taxon>
        <taxon>Insecta</taxon>
        <taxon>Pterygota</taxon>
        <taxon>Neoptera</taxon>
        <taxon>Endopterygota</taxon>
        <taxon>Hymenoptera</taxon>
        <taxon>Apocrita</taxon>
        <taxon>Aculeata</taxon>
        <taxon>Apoidea</taxon>
        <taxon>Anthophila</taxon>
        <taxon>Apidae</taxon>
        <taxon>Melipona</taxon>
    </lineage>
</organism>
<sequence>LSSATCFVTYRRLPAYKKPNGGGSNLPPMQPSSGATTLLPSPNLPPPPARTLDSSRPLSRPPSAQLCPASQARGACETPACRMHDPLPPPSRRQHPATAARQRPRDRITSLSVLTAKTRNWGTM</sequence>
<feature type="compositionally biased region" description="Low complexity" evidence="1">
    <location>
        <begin position="54"/>
        <end position="63"/>
    </location>
</feature>
<evidence type="ECO:0000256" key="1">
    <source>
        <dbReference type="SAM" id="MobiDB-lite"/>
    </source>
</evidence>
<feature type="non-terminal residue" evidence="2">
    <location>
        <position position="1"/>
    </location>
</feature>
<dbReference type="AlphaFoldDB" id="A0A0M9A9G7"/>
<evidence type="ECO:0000313" key="2">
    <source>
        <dbReference type="EMBL" id="KOX79965.1"/>
    </source>
</evidence>
<accession>A0A0M9A9G7</accession>
<keyword evidence="3" id="KW-1185">Reference proteome</keyword>
<dbReference type="EMBL" id="KQ435709">
    <property type="protein sequence ID" value="KOX79965.1"/>
    <property type="molecule type" value="Genomic_DNA"/>
</dbReference>